<keyword evidence="2" id="KW-1185">Reference proteome</keyword>
<dbReference type="EMBL" id="JANRMS010003129">
    <property type="protein sequence ID" value="KAJ3519536.1"/>
    <property type="molecule type" value="Genomic_DNA"/>
</dbReference>
<proteinExistence type="predicted"/>
<comment type="caution">
    <text evidence="1">The sequence shown here is derived from an EMBL/GenBank/DDBJ whole genome shotgun (WGS) entry which is preliminary data.</text>
</comment>
<name>A0ACC1RJ89_9HYPO</name>
<dbReference type="Proteomes" id="UP001148629">
    <property type="component" value="Unassembled WGS sequence"/>
</dbReference>
<organism evidence="1 2">
    <name type="scientific">Fusarium decemcellulare</name>
    <dbReference type="NCBI Taxonomy" id="57161"/>
    <lineage>
        <taxon>Eukaryota</taxon>
        <taxon>Fungi</taxon>
        <taxon>Dikarya</taxon>
        <taxon>Ascomycota</taxon>
        <taxon>Pezizomycotina</taxon>
        <taxon>Sordariomycetes</taxon>
        <taxon>Hypocreomycetidae</taxon>
        <taxon>Hypocreales</taxon>
        <taxon>Nectriaceae</taxon>
        <taxon>Fusarium</taxon>
        <taxon>Fusarium decemcellulare species complex</taxon>
    </lineage>
</organism>
<reference evidence="1" key="1">
    <citation type="submission" date="2022-08" db="EMBL/GenBank/DDBJ databases">
        <title>Genome Sequence of Fusarium decemcellulare.</title>
        <authorList>
            <person name="Buettner E."/>
        </authorList>
    </citation>
    <scope>NUCLEOTIDE SEQUENCE</scope>
    <source>
        <strain evidence="1">Babe19</strain>
    </source>
</reference>
<sequence>MGGKIDEPTETNMVWLDLKAAGCSEKRFIEIGKEAGLKFMCNRLVTHYQVAQNEEEVLRRLKIVFEKVLSESEDLSTKQKVAFRRRWPT</sequence>
<accession>A0ACC1RJ89</accession>
<evidence type="ECO:0000313" key="2">
    <source>
        <dbReference type="Proteomes" id="UP001148629"/>
    </source>
</evidence>
<evidence type="ECO:0000313" key="1">
    <source>
        <dbReference type="EMBL" id="KAJ3519536.1"/>
    </source>
</evidence>
<gene>
    <name evidence="1" type="ORF">NM208_g14091</name>
</gene>
<protein>
    <submittedName>
        <fullName evidence="1">Uncharacterized protein</fullName>
    </submittedName>
</protein>